<evidence type="ECO:0000256" key="2">
    <source>
        <dbReference type="SAM" id="SignalP"/>
    </source>
</evidence>
<evidence type="ECO:0000259" key="3">
    <source>
        <dbReference type="PROSITE" id="PS50041"/>
    </source>
</evidence>
<protein>
    <recommendedName>
        <fullName evidence="3">C-type lectin domain-containing protein</fullName>
    </recommendedName>
</protein>
<dbReference type="PROSITE" id="PS00615">
    <property type="entry name" value="C_TYPE_LECTIN_1"/>
    <property type="match status" value="1"/>
</dbReference>
<dbReference type="CDD" id="cd00037">
    <property type="entry name" value="CLECT"/>
    <property type="match status" value="1"/>
</dbReference>
<keyword evidence="2" id="KW-0732">Signal</keyword>
<dbReference type="PANTHER" id="PTHR22803">
    <property type="entry name" value="MANNOSE, PHOSPHOLIPASE, LECTIN RECEPTOR RELATED"/>
    <property type="match status" value="1"/>
</dbReference>
<evidence type="ECO:0000313" key="4">
    <source>
        <dbReference type="EMBL" id="PZC73002.1"/>
    </source>
</evidence>
<dbReference type="InterPro" id="IPR018378">
    <property type="entry name" value="C-type_lectin_CS"/>
</dbReference>
<proteinExistence type="predicted"/>
<dbReference type="InterPro" id="IPR016187">
    <property type="entry name" value="CTDL_fold"/>
</dbReference>
<feature type="signal peptide" evidence="2">
    <location>
        <begin position="1"/>
        <end position="15"/>
    </location>
</feature>
<name>A0A2W1CJR2_HELAM</name>
<reference evidence="5 6" key="1">
    <citation type="journal article" date="2017" name="BMC Biol.">
        <title>Genomic innovations, transcriptional plasticity and gene loss underlying the evolution and divergence of two highly polyphagous and invasive Helicoverpa pest species.</title>
        <authorList>
            <person name="Pearce S.L."/>
            <person name="Clarke D.F."/>
            <person name="East P.D."/>
            <person name="Elfekih S."/>
            <person name="Gordon K.H."/>
            <person name="Jermiin L.S."/>
            <person name="McGaughran A."/>
            <person name="Oakeshott J.G."/>
            <person name="Papanikolaou A."/>
            <person name="Perera O.P."/>
            <person name="Rane R.V."/>
            <person name="Richards S."/>
            <person name="Tay W.T."/>
            <person name="Walsh T.K."/>
            <person name="Anderson A."/>
            <person name="Anderson C.J."/>
            <person name="Asgari S."/>
            <person name="Board P.G."/>
            <person name="Bretschneider A."/>
            <person name="Campbell P.M."/>
            <person name="Chertemps T."/>
            <person name="Christeller J.T."/>
            <person name="Coppin C.W."/>
            <person name="Downes S.J."/>
            <person name="Duan G."/>
            <person name="Farnsworth C.A."/>
            <person name="Good R.T."/>
            <person name="Han L.B."/>
            <person name="Han Y.C."/>
            <person name="Hatje K."/>
            <person name="Horne I."/>
            <person name="Huang Y.P."/>
            <person name="Hughes D.S."/>
            <person name="Jacquin-Joly E."/>
            <person name="James W."/>
            <person name="Jhangiani S."/>
            <person name="Kollmar M."/>
            <person name="Kuwar S.S."/>
            <person name="Li S."/>
            <person name="Liu N.Y."/>
            <person name="Maibeche M.T."/>
            <person name="Miller J.R."/>
            <person name="Montagne N."/>
            <person name="Perry T."/>
            <person name="Qu J."/>
            <person name="Song S.V."/>
            <person name="Sutton G.G."/>
            <person name="Vogel H."/>
            <person name="Walenz B.P."/>
            <person name="Xu W."/>
            <person name="Zhang H.J."/>
            <person name="Zou Z."/>
            <person name="Batterham P."/>
            <person name="Edwards O.R."/>
            <person name="Feyereisen R."/>
            <person name="Gibbs R.A."/>
            <person name="Heckel D.G."/>
            <person name="McGrath A."/>
            <person name="Robin C."/>
            <person name="Scherer S.E."/>
            <person name="Worley K.C."/>
            <person name="Wu Y.D."/>
        </authorList>
    </citation>
    <scope>NUCLEOTIDE SEQUENCE [LARGE SCALE GENOMIC DNA]</scope>
    <source>
        <strain evidence="5">Harm_GR_Male_#8</strain>
        <tissue evidence="5">Whole organism</tissue>
    </source>
</reference>
<dbReference type="PROSITE" id="PS50041">
    <property type="entry name" value="C_TYPE_LECTIN_2"/>
    <property type="match status" value="1"/>
</dbReference>
<dbReference type="EMBL" id="NHMN01024278">
    <property type="protein sequence ID" value="PZC87399.1"/>
    <property type="molecule type" value="Genomic_DNA"/>
</dbReference>
<feature type="chain" id="PRO_5038227698" description="C-type lectin domain-containing protein" evidence="2">
    <location>
        <begin position="16"/>
        <end position="185"/>
    </location>
</feature>
<dbReference type="SMART" id="SM00034">
    <property type="entry name" value="CLECT"/>
    <property type="match status" value="1"/>
</dbReference>
<dbReference type="OrthoDB" id="7357196at2759"/>
<feature type="domain" description="C-type lectin" evidence="3">
    <location>
        <begin position="32"/>
        <end position="162"/>
    </location>
</feature>
<dbReference type="Proteomes" id="UP000249218">
    <property type="component" value="Unassembled WGS sequence"/>
</dbReference>
<dbReference type="SUPFAM" id="SSF56436">
    <property type="entry name" value="C-type lectin-like"/>
    <property type="match status" value="1"/>
</dbReference>
<keyword evidence="1" id="KW-1015">Disulfide bond</keyword>
<dbReference type="AlphaFoldDB" id="A0A2W1CJR2"/>
<dbReference type="InterPro" id="IPR016186">
    <property type="entry name" value="C-type_lectin-like/link_sf"/>
</dbReference>
<evidence type="ECO:0000256" key="1">
    <source>
        <dbReference type="ARBA" id="ARBA00023157"/>
    </source>
</evidence>
<dbReference type="InterPro" id="IPR001304">
    <property type="entry name" value="C-type_lectin-like"/>
</dbReference>
<keyword evidence="6" id="KW-1185">Reference proteome</keyword>
<dbReference type="Gene3D" id="3.10.100.10">
    <property type="entry name" value="Mannose-Binding Protein A, subunit A"/>
    <property type="match status" value="1"/>
</dbReference>
<dbReference type="InterPro" id="IPR050111">
    <property type="entry name" value="C-type_lectin/snaclec_domain"/>
</dbReference>
<evidence type="ECO:0000313" key="5">
    <source>
        <dbReference type="EMBL" id="PZC87399.1"/>
    </source>
</evidence>
<organism evidence="5 6">
    <name type="scientific">Helicoverpa armigera</name>
    <name type="common">Cotton bollworm</name>
    <name type="synonym">Heliothis armigera</name>
    <dbReference type="NCBI Taxonomy" id="29058"/>
    <lineage>
        <taxon>Eukaryota</taxon>
        <taxon>Metazoa</taxon>
        <taxon>Ecdysozoa</taxon>
        <taxon>Arthropoda</taxon>
        <taxon>Hexapoda</taxon>
        <taxon>Insecta</taxon>
        <taxon>Pterygota</taxon>
        <taxon>Neoptera</taxon>
        <taxon>Endopterygota</taxon>
        <taxon>Lepidoptera</taxon>
        <taxon>Glossata</taxon>
        <taxon>Ditrysia</taxon>
        <taxon>Noctuoidea</taxon>
        <taxon>Noctuidae</taxon>
        <taxon>Heliothinae</taxon>
        <taxon>Helicoverpa</taxon>
    </lineage>
</organism>
<reference evidence="5" key="2">
    <citation type="submission" date="2017-05" db="EMBL/GenBank/DDBJ databases">
        <authorList>
            <person name="Song R."/>
            <person name="Chenine A.L."/>
            <person name="Ruprecht R.M."/>
        </authorList>
    </citation>
    <scope>NUCLEOTIDE SEQUENCE</scope>
    <source>
        <strain evidence="5">Harm_GR_Male_#8</strain>
        <tissue evidence="5">Whole organism</tissue>
    </source>
</reference>
<gene>
    <name evidence="5" type="primary">HaOG216505</name>
    <name evidence="4" type="synonym">HaOG210200</name>
    <name evidence="4" type="ORF">B5X24_HaOG210200</name>
    <name evidence="5" type="ORF">B5X24_HaOG216505</name>
</gene>
<dbReference type="SMR" id="A0A2W1CJR2"/>
<sequence>MSLLLFLAVLVAAEAANVVHTSVPHGYIVNREVGKAYRVVYHAQTWNRAKMDCETHGASLAVPKSQDEFHFLQRLVRGMYYPQITGTRYKLLVWLGISNIEDYNVWTNVDDEDIETTGFHKWASNNVNFSNDPMEPHCAGMDGVNPGLRDYWCHLRQPYICQIKVESYGQPNYNNLNEVLEHSLD</sequence>
<dbReference type="Pfam" id="PF00059">
    <property type="entry name" value="Lectin_C"/>
    <property type="match status" value="1"/>
</dbReference>
<evidence type="ECO:0000313" key="6">
    <source>
        <dbReference type="Proteomes" id="UP000249218"/>
    </source>
</evidence>
<accession>A0A2W1CJR2</accession>
<dbReference type="EMBL" id="KZ150135">
    <property type="protein sequence ID" value="PZC73002.1"/>
    <property type="molecule type" value="Genomic_DNA"/>
</dbReference>